<feature type="compositionally biased region" description="Polar residues" evidence="1">
    <location>
        <begin position="258"/>
        <end position="267"/>
    </location>
</feature>
<feature type="region of interest" description="Disordered" evidence="1">
    <location>
        <begin position="423"/>
        <end position="447"/>
    </location>
</feature>
<organism evidence="3 4">
    <name type="scientific">Clathrus columnatus</name>
    <dbReference type="NCBI Taxonomy" id="1419009"/>
    <lineage>
        <taxon>Eukaryota</taxon>
        <taxon>Fungi</taxon>
        <taxon>Dikarya</taxon>
        <taxon>Basidiomycota</taxon>
        <taxon>Agaricomycotina</taxon>
        <taxon>Agaricomycetes</taxon>
        <taxon>Phallomycetidae</taxon>
        <taxon>Phallales</taxon>
        <taxon>Clathraceae</taxon>
        <taxon>Clathrus</taxon>
    </lineage>
</organism>
<dbReference type="GO" id="GO:0046982">
    <property type="term" value="F:protein heterodimerization activity"/>
    <property type="evidence" value="ECO:0007669"/>
    <property type="project" value="InterPro"/>
</dbReference>
<name>A0AAV5ARB1_9AGAM</name>
<dbReference type="Gene3D" id="1.10.20.10">
    <property type="entry name" value="Histone, subunit A"/>
    <property type="match status" value="1"/>
</dbReference>
<dbReference type="AlphaFoldDB" id="A0AAV5ARB1"/>
<dbReference type="Proteomes" id="UP001050691">
    <property type="component" value="Unassembled WGS sequence"/>
</dbReference>
<feature type="compositionally biased region" description="Polar residues" evidence="1">
    <location>
        <begin position="27"/>
        <end position="36"/>
    </location>
</feature>
<comment type="caution">
    <text evidence="3">The sequence shown here is derived from an EMBL/GenBank/DDBJ whole genome shotgun (WGS) entry which is preliminary data.</text>
</comment>
<dbReference type="Pfam" id="PF00808">
    <property type="entry name" value="CBFD_NFYB_HMF"/>
    <property type="match status" value="1"/>
</dbReference>
<protein>
    <recommendedName>
        <fullName evidence="2">Transcription factor CBF/NF-Y/archaeal histone domain-containing protein</fullName>
    </recommendedName>
</protein>
<dbReference type="InterPro" id="IPR009072">
    <property type="entry name" value="Histone-fold"/>
</dbReference>
<dbReference type="SUPFAM" id="SSF47113">
    <property type="entry name" value="Histone-fold"/>
    <property type="match status" value="1"/>
</dbReference>
<sequence>MSNILRIPPRRPPPPSAPMDIDVPQIVTINQVTAPSSEIDYEDDYVTDDEEVDQIIDDEPIDPPPSASISPRKLNGKGKARAVHIPSSPDAPSTSVLHSKQHQKSEQQIPRLPPRKEGETYVDQQRVEKIMKAYGDILPPSKDAVFLVSLATQEFIQRLIIYGSEQAKLDKRDIVEQEDLETIPCAIPLSTALAKRIIKENERILIATELVPLTSIVGSSSIASTSHKKRQPPLPKSQAPSKGKTRTSARQANGRLSLPSTAPTSSAIPRPKRAAAQKGRASWTAHEREDEDEKPTPARSPISTPVGDESVSNGLNSGEPPSRPISAGRGGIMKGFGPGAYGKFGGLYNGGRSSATNTNGQDAATHPKSWNYPQESPRNTGRTIYSDRTDEEARKAAVEAEEQLRFSRVRQKIEQELMVQDRLEEHTDENIPIEGNDPTDNHHNPMQ</sequence>
<feature type="compositionally biased region" description="Polar residues" evidence="1">
    <location>
        <begin position="351"/>
        <end position="362"/>
    </location>
</feature>
<feature type="region of interest" description="Disordered" evidence="1">
    <location>
        <begin position="222"/>
        <end position="396"/>
    </location>
</feature>
<evidence type="ECO:0000313" key="4">
    <source>
        <dbReference type="Proteomes" id="UP001050691"/>
    </source>
</evidence>
<keyword evidence="4" id="KW-1185">Reference proteome</keyword>
<evidence type="ECO:0000313" key="3">
    <source>
        <dbReference type="EMBL" id="GJJ15563.1"/>
    </source>
</evidence>
<reference evidence="3" key="1">
    <citation type="submission" date="2021-10" db="EMBL/GenBank/DDBJ databases">
        <title>De novo Genome Assembly of Clathrus columnatus (Basidiomycota, Fungi) Using Illumina and Nanopore Sequence Data.</title>
        <authorList>
            <person name="Ogiso-Tanaka E."/>
            <person name="Itagaki H."/>
            <person name="Hosoya T."/>
            <person name="Hosaka K."/>
        </authorList>
    </citation>
    <scope>NUCLEOTIDE SEQUENCE</scope>
    <source>
        <strain evidence="3">MO-923</strain>
    </source>
</reference>
<gene>
    <name evidence="3" type="ORF">Clacol_009841</name>
</gene>
<feature type="compositionally biased region" description="Basic and acidic residues" evidence="1">
    <location>
        <begin position="385"/>
        <end position="396"/>
    </location>
</feature>
<dbReference type="EMBL" id="BPWL01000011">
    <property type="protein sequence ID" value="GJJ15563.1"/>
    <property type="molecule type" value="Genomic_DNA"/>
</dbReference>
<evidence type="ECO:0000256" key="1">
    <source>
        <dbReference type="SAM" id="MobiDB-lite"/>
    </source>
</evidence>
<feature type="domain" description="Transcription factor CBF/NF-Y/archaeal histone" evidence="2">
    <location>
        <begin position="125"/>
        <end position="181"/>
    </location>
</feature>
<feature type="compositionally biased region" description="Acidic residues" evidence="1">
    <location>
        <begin position="39"/>
        <end position="61"/>
    </location>
</feature>
<feature type="compositionally biased region" description="Polar residues" evidence="1">
    <location>
        <begin position="371"/>
        <end position="383"/>
    </location>
</feature>
<accession>A0AAV5ARB1</accession>
<feature type="compositionally biased region" description="Gly residues" evidence="1">
    <location>
        <begin position="328"/>
        <end position="349"/>
    </location>
</feature>
<proteinExistence type="predicted"/>
<feature type="region of interest" description="Disordered" evidence="1">
    <location>
        <begin position="1"/>
        <end position="120"/>
    </location>
</feature>
<evidence type="ECO:0000259" key="2">
    <source>
        <dbReference type="Pfam" id="PF00808"/>
    </source>
</evidence>
<dbReference type="InterPro" id="IPR003958">
    <property type="entry name" value="CBFA_NFYB_domain"/>
</dbReference>